<dbReference type="VEuPathDB" id="FungiDB:PLEOSDRAFT_1087267"/>
<evidence type="ECO:0000256" key="1">
    <source>
        <dbReference type="SAM" id="MobiDB-lite"/>
    </source>
</evidence>
<sequence length="234" mass="25840">MMGAFSQIPPSEPVASGPDSETLQTLNRKDGCAFYNVCSIYFQLCPDHFPTEQAKILGCLSFFQKDQAKEYTDMVLWSLKDLYFKSWAAFATEFQTRFLLDQEHKAAMLKLESTQQPTPESLGLLQVYFPHLGLSSCLCNPVSNLCLLQRLSHTVFQWTLTTPTPGPPLCSSATDATNPVTCPFMTTKERMSAIEDLLTAADVVESTGTPEGIDAEGTAPVEESDTADFVRTNK</sequence>
<proteinExistence type="predicted"/>
<dbReference type="EMBL" id="KL198014">
    <property type="protein sequence ID" value="KDQ22728.1"/>
    <property type="molecule type" value="Genomic_DNA"/>
</dbReference>
<reference evidence="3" key="1">
    <citation type="journal article" date="2014" name="Proc. Natl. Acad. Sci. U.S.A.">
        <title>Extensive sampling of basidiomycete genomes demonstrates inadequacy of the white-rot/brown-rot paradigm for wood decay fungi.</title>
        <authorList>
            <person name="Riley R."/>
            <person name="Salamov A.A."/>
            <person name="Brown D.W."/>
            <person name="Nagy L.G."/>
            <person name="Floudas D."/>
            <person name="Held B.W."/>
            <person name="Levasseur A."/>
            <person name="Lombard V."/>
            <person name="Morin E."/>
            <person name="Otillar R."/>
            <person name="Lindquist E.A."/>
            <person name="Sun H."/>
            <person name="LaButti K.M."/>
            <person name="Schmutz J."/>
            <person name="Jabbour D."/>
            <person name="Luo H."/>
            <person name="Baker S.E."/>
            <person name="Pisabarro A.G."/>
            <person name="Walton J.D."/>
            <person name="Blanchette R.A."/>
            <person name="Henrissat B."/>
            <person name="Martin F."/>
            <person name="Cullen D."/>
            <person name="Hibbett D.S."/>
            <person name="Grigoriev I.V."/>
        </authorList>
    </citation>
    <scope>NUCLEOTIDE SEQUENCE [LARGE SCALE GENOMIC DNA]</scope>
    <source>
        <strain evidence="3">PC15</strain>
    </source>
</reference>
<protein>
    <submittedName>
        <fullName evidence="2">Uncharacterized protein</fullName>
    </submittedName>
</protein>
<gene>
    <name evidence="2" type="ORF">PLEOSDRAFT_1087267</name>
</gene>
<dbReference type="HOGENOM" id="CLU_1185439_0_0_1"/>
<evidence type="ECO:0000313" key="3">
    <source>
        <dbReference type="Proteomes" id="UP000027073"/>
    </source>
</evidence>
<dbReference type="OrthoDB" id="3061217at2759"/>
<organism evidence="2 3">
    <name type="scientific">Pleurotus ostreatus (strain PC15)</name>
    <name type="common">Oyster mushroom</name>
    <dbReference type="NCBI Taxonomy" id="1137138"/>
    <lineage>
        <taxon>Eukaryota</taxon>
        <taxon>Fungi</taxon>
        <taxon>Dikarya</taxon>
        <taxon>Basidiomycota</taxon>
        <taxon>Agaricomycotina</taxon>
        <taxon>Agaricomycetes</taxon>
        <taxon>Agaricomycetidae</taxon>
        <taxon>Agaricales</taxon>
        <taxon>Pleurotineae</taxon>
        <taxon>Pleurotaceae</taxon>
        <taxon>Pleurotus</taxon>
    </lineage>
</organism>
<dbReference type="Proteomes" id="UP000027073">
    <property type="component" value="Unassembled WGS sequence"/>
</dbReference>
<feature type="region of interest" description="Disordered" evidence="1">
    <location>
        <begin position="1"/>
        <end position="21"/>
    </location>
</feature>
<dbReference type="AlphaFoldDB" id="A0A067N3Y6"/>
<feature type="region of interest" description="Disordered" evidence="1">
    <location>
        <begin position="208"/>
        <end position="234"/>
    </location>
</feature>
<evidence type="ECO:0000313" key="2">
    <source>
        <dbReference type="EMBL" id="KDQ22728.1"/>
    </source>
</evidence>
<accession>A0A067N3Y6</accession>
<dbReference type="InParanoid" id="A0A067N3Y6"/>
<name>A0A067N3Y6_PLEO1</name>